<comment type="caution">
    <text evidence="4">The sequence shown here is derived from an EMBL/GenBank/DDBJ whole genome shotgun (WGS) entry which is preliminary data.</text>
</comment>
<reference evidence="4" key="1">
    <citation type="journal article" date="2023" name="Mol. Phylogenet. Evol.">
        <title>Genome-scale phylogeny and comparative genomics of the fungal order Sordariales.</title>
        <authorList>
            <person name="Hensen N."/>
            <person name="Bonometti L."/>
            <person name="Westerberg I."/>
            <person name="Brannstrom I.O."/>
            <person name="Guillou S."/>
            <person name="Cros-Aarteil S."/>
            <person name="Calhoun S."/>
            <person name="Haridas S."/>
            <person name="Kuo A."/>
            <person name="Mondo S."/>
            <person name="Pangilinan J."/>
            <person name="Riley R."/>
            <person name="LaButti K."/>
            <person name="Andreopoulos B."/>
            <person name="Lipzen A."/>
            <person name="Chen C."/>
            <person name="Yan M."/>
            <person name="Daum C."/>
            <person name="Ng V."/>
            <person name="Clum A."/>
            <person name="Steindorff A."/>
            <person name="Ohm R.A."/>
            <person name="Martin F."/>
            <person name="Silar P."/>
            <person name="Natvig D.O."/>
            <person name="Lalanne C."/>
            <person name="Gautier V."/>
            <person name="Ament-Velasquez S.L."/>
            <person name="Kruys A."/>
            <person name="Hutchinson M.I."/>
            <person name="Powell A.J."/>
            <person name="Barry K."/>
            <person name="Miller A.N."/>
            <person name="Grigoriev I.V."/>
            <person name="Debuchy R."/>
            <person name="Gladieux P."/>
            <person name="Hiltunen Thoren M."/>
            <person name="Johannesson H."/>
        </authorList>
    </citation>
    <scope>NUCLEOTIDE SEQUENCE</scope>
    <source>
        <strain evidence="4">CBS 892.96</strain>
    </source>
</reference>
<proteinExistence type="predicted"/>
<feature type="compositionally biased region" description="Low complexity" evidence="1">
    <location>
        <begin position="151"/>
        <end position="163"/>
    </location>
</feature>
<dbReference type="PANTHER" id="PTHR38118:SF3">
    <property type="entry name" value="ANCHORED CELL WALL PROTEIN 11"/>
    <property type="match status" value="1"/>
</dbReference>
<evidence type="ECO:0000256" key="2">
    <source>
        <dbReference type="SAM" id="SignalP"/>
    </source>
</evidence>
<reference evidence="4" key="2">
    <citation type="submission" date="2023-05" db="EMBL/GenBank/DDBJ databases">
        <authorList>
            <consortium name="Lawrence Berkeley National Laboratory"/>
            <person name="Steindorff A."/>
            <person name="Hensen N."/>
            <person name="Bonometti L."/>
            <person name="Westerberg I."/>
            <person name="Brannstrom I.O."/>
            <person name="Guillou S."/>
            <person name="Cros-Aarteil S."/>
            <person name="Calhoun S."/>
            <person name="Haridas S."/>
            <person name="Kuo A."/>
            <person name="Mondo S."/>
            <person name="Pangilinan J."/>
            <person name="Riley R."/>
            <person name="Labutti K."/>
            <person name="Andreopoulos B."/>
            <person name="Lipzen A."/>
            <person name="Chen C."/>
            <person name="Yanf M."/>
            <person name="Daum C."/>
            <person name="Ng V."/>
            <person name="Clum A."/>
            <person name="Ohm R."/>
            <person name="Martin F."/>
            <person name="Silar P."/>
            <person name="Natvig D."/>
            <person name="Lalanne C."/>
            <person name="Gautier V."/>
            <person name="Ament-Velasquez S.L."/>
            <person name="Kruys A."/>
            <person name="Hutchinson M.I."/>
            <person name="Powell A.J."/>
            <person name="Barry K."/>
            <person name="Miller A.N."/>
            <person name="Grigoriev I.V."/>
            <person name="Debuchy R."/>
            <person name="Gladieux P."/>
            <person name="Thoren M.H."/>
            <person name="Johannesson H."/>
        </authorList>
    </citation>
    <scope>NUCLEOTIDE SEQUENCE</scope>
    <source>
        <strain evidence="4">CBS 892.96</strain>
    </source>
</reference>
<feature type="domain" description="DUF7707" evidence="3">
    <location>
        <begin position="24"/>
        <end position="125"/>
    </location>
</feature>
<organism evidence="4 5">
    <name type="scientific">Triangularia setosa</name>
    <dbReference type="NCBI Taxonomy" id="2587417"/>
    <lineage>
        <taxon>Eukaryota</taxon>
        <taxon>Fungi</taxon>
        <taxon>Dikarya</taxon>
        <taxon>Ascomycota</taxon>
        <taxon>Pezizomycotina</taxon>
        <taxon>Sordariomycetes</taxon>
        <taxon>Sordariomycetidae</taxon>
        <taxon>Sordariales</taxon>
        <taxon>Podosporaceae</taxon>
        <taxon>Triangularia</taxon>
    </lineage>
</organism>
<keyword evidence="5" id="KW-1185">Reference proteome</keyword>
<accession>A0AAN6W2U2</accession>
<evidence type="ECO:0000256" key="1">
    <source>
        <dbReference type="SAM" id="MobiDB-lite"/>
    </source>
</evidence>
<evidence type="ECO:0000313" key="4">
    <source>
        <dbReference type="EMBL" id="KAK4174225.1"/>
    </source>
</evidence>
<evidence type="ECO:0000313" key="5">
    <source>
        <dbReference type="Proteomes" id="UP001302321"/>
    </source>
</evidence>
<protein>
    <recommendedName>
        <fullName evidence="3">DUF7707 domain-containing protein</fullName>
    </recommendedName>
</protein>
<feature type="region of interest" description="Disordered" evidence="1">
    <location>
        <begin position="123"/>
        <end position="163"/>
    </location>
</feature>
<feature type="signal peptide" evidence="2">
    <location>
        <begin position="1"/>
        <end position="18"/>
    </location>
</feature>
<name>A0AAN6W2U2_9PEZI</name>
<sequence>MRQSILFAALSAVTAVVAQNQNFTIDINKVEPAQKSRWCNAQFNSCGRLCFGSVQENDCKSADLSYDCICSNGTAPGLDYYAQTLPSFICEEAFKQCTDTRQGGSASELKKCTTEIRDNCGTLDPNDATAGDNSDDEEDTTTAAPSGTQGAAATNSPSTSTSQAAAPTNFAQIGNGMAAVAAGVFAAALL</sequence>
<dbReference type="Proteomes" id="UP001302321">
    <property type="component" value="Unassembled WGS sequence"/>
</dbReference>
<dbReference type="Pfam" id="PF24808">
    <property type="entry name" value="DUF7707"/>
    <property type="match status" value="1"/>
</dbReference>
<dbReference type="EMBL" id="MU866294">
    <property type="protein sequence ID" value="KAK4174225.1"/>
    <property type="molecule type" value="Genomic_DNA"/>
</dbReference>
<keyword evidence="2" id="KW-0732">Signal</keyword>
<dbReference type="InterPro" id="IPR056124">
    <property type="entry name" value="DUF7707"/>
</dbReference>
<dbReference type="PANTHER" id="PTHR38118">
    <property type="entry name" value="ANCHORED CELL WALL PROTEIN 11-RELATED"/>
    <property type="match status" value="1"/>
</dbReference>
<dbReference type="AlphaFoldDB" id="A0AAN6W2U2"/>
<feature type="chain" id="PRO_5042956372" description="DUF7707 domain-containing protein" evidence="2">
    <location>
        <begin position="19"/>
        <end position="190"/>
    </location>
</feature>
<gene>
    <name evidence="4" type="ORF">QBC36DRAFT_44915</name>
</gene>
<evidence type="ECO:0000259" key="3">
    <source>
        <dbReference type="Pfam" id="PF24808"/>
    </source>
</evidence>